<dbReference type="PROSITE" id="PS50035">
    <property type="entry name" value="PLD"/>
    <property type="match status" value="2"/>
</dbReference>
<dbReference type="PANTHER" id="PTHR10185">
    <property type="entry name" value="PHOSPHOLIPASE D - RELATED"/>
    <property type="match status" value="1"/>
</dbReference>
<dbReference type="SMART" id="SM00155">
    <property type="entry name" value="PLDc"/>
    <property type="match status" value="2"/>
</dbReference>
<dbReference type="SUPFAM" id="SSF56024">
    <property type="entry name" value="Phospholipase D/nuclease"/>
    <property type="match status" value="2"/>
</dbReference>
<gene>
    <name evidence="2" type="ORF">ISP20_13480</name>
</gene>
<sequence>MKQSQAKKPFSWVRPEARSVGSIALKLICTCIGAGLSSLSIVAAKPVPRSPEADFQIVESVPEATFYGEPGVPRTQAVWLQMIRSAHKSIDVAAFYIADKPGGGALSPVLDALAERAAAGVAVRVLVDHTFLKNNQEGVDRLRQVPGITIRVLPVDELTGGVLHAKYMVVDDETVFIGSQNWDWRALEQIHEIGARIRNERFAKTVEASFEFDWQLAGHPDLPKAAQAAQASPDFTPVTEDNPVVLQDGGSSPITAFPAFSPSSLMPAWVSSEEGALIHMIGASQHVLRVQVMTLSAIKQYGAKGWWSSLDTAIRDAAARGVDVRIIVGDWSLTEPAQSYLKSLASLPNITVKFSRVPPSPSGFIPYARVEHAKYAVADDDQSFVGTGNWEWSYFHTTVDVSVRVNGKSAAGTLSSIFDRDWNGGYVTTIVPGQSYASPRTH</sequence>
<feature type="domain" description="PLD phosphodiesterase" evidence="1">
    <location>
        <begin position="367"/>
        <end position="394"/>
    </location>
</feature>
<comment type="caution">
    <text evidence="2">The sequence shown here is derived from an EMBL/GenBank/DDBJ whole genome shotgun (WGS) entry which is preliminary data.</text>
</comment>
<evidence type="ECO:0000313" key="3">
    <source>
        <dbReference type="Proteomes" id="UP001430065"/>
    </source>
</evidence>
<organism evidence="2 3">
    <name type="scientific">Dyella kyungheensis</name>
    <dbReference type="NCBI Taxonomy" id="1242174"/>
    <lineage>
        <taxon>Bacteria</taxon>
        <taxon>Pseudomonadati</taxon>
        <taxon>Pseudomonadota</taxon>
        <taxon>Gammaproteobacteria</taxon>
        <taxon>Lysobacterales</taxon>
        <taxon>Rhodanobacteraceae</taxon>
        <taxon>Dyella</taxon>
    </lineage>
</organism>
<dbReference type="Pfam" id="PF13091">
    <property type="entry name" value="PLDc_2"/>
    <property type="match status" value="2"/>
</dbReference>
<evidence type="ECO:0000259" key="1">
    <source>
        <dbReference type="PROSITE" id="PS50035"/>
    </source>
</evidence>
<dbReference type="Proteomes" id="UP001430065">
    <property type="component" value="Unassembled WGS sequence"/>
</dbReference>
<dbReference type="Gene3D" id="3.30.870.10">
    <property type="entry name" value="Endonuclease Chain A"/>
    <property type="match status" value="2"/>
</dbReference>
<dbReference type="CDD" id="cd09107">
    <property type="entry name" value="PLDc_vPLD3_4_5_like_2"/>
    <property type="match status" value="1"/>
</dbReference>
<proteinExistence type="predicted"/>
<name>A0ABS2JT24_9GAMM</name>
<dbReference type="InterPro" id="IPR001736">
    <property type="entry name" value="PLipase_D/transphosphatidylase"/>
</dbReference>
<dbReference type="EMBL" id="JADIKC010000005">
    <property type="protein sequence ID" value="MBM7122171.1"/>
    <property type="molecule type" value="Genomic_DNA"/>
</dbReference>
<protein>
    <submittedName>
        <fullName evidence="2">Phospholipase</fullName>
    </submittedName>
</protein>
<dbReference type="PANTHER" id="PTHR10185:SF17">
    <property type="entry name" value="GM01519P-RELATED"/>
    <property type="match status" value="1"/>
</dbReference>
<feature type="domain" description="PLD phosphodiesterase" evidence="1">
    <location>
        <begin position="159"/>
        <end position="186"/>
    </location>
</feature>
<dbReference type="InterPro" id="IPR050874">
    <property type="entry name" value="Diverse_PLD-related"/>
</dbReference>
<dbReference type="RefSeq" id="WP_204636601.1">
    <property type="nucleotide sequence ID" value="NZ_JADIKC010000005.1"/>
</dbReference>
<evidence type="ECO:0000313" key="2">
    <source>
        <dbReference type="EMBL" id="MBM7122171.1"/>
    </source>
</evidence>
<reference evidence="2 3" key="1">
    <citation type="submission" date="2020-10" db="EMBL/GenBank/DDBJ databases">
        <title>Phylogeny of dyella-like bacteria.</title>
        <authorList>
            <person name="Fu J."/>
        </authorList>
    </citation>
    <scope>NUCLEOTIDE SEQUENCE [LARGE SCALE GENOMIC DNA]</scope>
    <source>
        <strain evidence="2 3">THG-B117</strain>
    </source>
</reference>
<dbReference type="InterPro" id="IPR025202">
    <property type="entry name" value="PLD-like_dom"/>
</dbReference>
<keyword evidence="3" id="KW-1185">Reference proteome</keyword>
<accession>A0ABS2JT24</accession>